<accession>A0A644UCY8</accession>
<organism evidence="3">
    <name type="scientific">bioreactor metagenome</name>
    <dbReference type="NCBI Taxonomy" id="1076179"/>
    <lineage>
        <taxon>unclassified sequences</taxon>
        <taxon>metagenomes</taxon>
        <taxon>ecological metagenomes</taxon>
    </lineage>
</organism>
<sequence>MITRTLQKTIENACFKSKIILLLGARQVGKTTLLKKVVESLQVKTIWLNADEADIFNELSLADTSTRLLHLIGNDTRLVIIDEAQQVPEIGLKLKLLHDTNPGLQIIATGSSAFDLMNQMQEPLTGRKRTFYLFPISYSELVKLTNILEARRSLENRLIFGSYPEVINNPGYEKEILIEIAQSYLYKDILKFEGIRKPAQLQKLLQALAFQTGSEVSYNELSNTIGNIDSNTVEKYIDLLEKTHVIYKLPALNRNMRNEIKKGKKYYFIDNGIRNVLISNFAPFEFRLDKGALWENFLLSERMKRNHYISAFPNTYFWRTHDQAEIDYIEEQDGVLHAYEIKWKETRSRFPASFLEAYPQHQTLLVNKENYESFTGSDPE</sequence>
<dbReference type="PANTHER" id="PTHR43566:SF1">
    <property type="entry name" value="AAA+ ATPASE DOMAIN-CONTAINING PROTEIN"/>
    <property type="match status" value="1"/>
</dbReference>
<dbReference type="InterPro" id="IPR027417">
    <property type="entry name" value="P-loop_NTPase"/>
</dbReference>
<evidence type="ECO:0000259" key="2">
    <source>
        <dbReference type="Pfam" id="PF13635"/>
    </source>
</evidence>
<feature type="domain" description="AAA" evidence="1">
    <location>
        <begin position="17"/>
        <end position="141"/>
    </location>
</feature>
<evidence type="ECO:0000259" key="1">
    <source>
        <dbReference type="Pfam" id="PF13173"/>
    </source>
</evidence>
<comment type="caution">
    <text evidence="3">The sequence shown here is derived from an EMBL/GenBank/DDBJ whole genome shotgun (WGS) entry which is preliminary data.</text>
</comment>
<dbReference type="InterPro" id="IPR041682">
    <property type="entry name" value="AAA_14"/>
</dbReference>
<proteinExistence type="predicted"/>
<gene>
    <name evidence="3" type="ORF">SDC9_22601</name>
</gene>
<dbReference type="PANTHER" id="PTHR43566">
    <property type="entry name" value="CONSERVED PROTEIN"/>
    <property type="match status" value="1"/>
</dbReference>
<dbReference type="EMBL" id="VSSQ01000100">
    <property type="protein sequence ID" value="MPL76754.1"/>
    <property type="molecule type" value="Genomic_DNA"/>
</dbReference>
<feature type="domain" description="DUF4143" evidence="2">
    <location>
        <begin position="187"/>
        <end position="343"/>
    </location>
</feature>
<dbReference type="SUPFAM" id="SSF52540">
    <property type="entry name" value="P-loop containing nucleoside triphosphate hydrolases"/>
    <property type="match status" value="1"/>
</dbReference>
<evidence type="ECO:0008006" key="4">
    <source>
        <dbReference type="Google" id="ProtNLM"/>
    </source>
</evidence>
<dbReference type="Pfam" id="PF13173">
    <property type="entry name" value="AAA_14"/>
    <property type="match status" value="1"/>
</dbReference>
<name>A0A644UCY8_9ZZZZ</name>
<dbReference type="InterPro" id="IPR025420">
    <property type="entry name" value="DUF4143"/>
</dbReference>
<dbReference type="Gene3D" id="3.40.50.300">
    <property type="entry name" value="P-loop containing nucleotide triphosphate hydrolases"/>
    <property type="match status" value="1"/>
</dbReference>
<protein>
    <recommendedName>
        <fullName evidence="4">AAA+ ATPase domain-containing protein</fullName>
    </recommendedName>
</protein>
<dbReference type="Pfam" id="PF13635">
    <property type="entry name" value="DUF4143"/>
    <property type="match status" value="1"/>
</dbReference>
<evidence type="ECO:0000313" key="3">
    <source>
        <dbReference type="EMBL" id="MPL76754.1"/>
    </source>
</evidence>
<dbReference type="AlphaFoldDB" id="A0A644UCY8"/>
<reference evidence="3" key="1">
    <citation type="submission" date="2019-08" db="EMBL/GenBank/DDBJ databases">
        <authorList>
            <person name="Kucharzyk K."/>
            <person name="Murdoch R.W."/>
            <person name="Higgins S."/>
            <person name="Loffler F."/>
        </authorList>
    </citation>
    <scope>NUCLEOTIDE SEQUENCE</scope>
</reference>